<dbReference type="PIRSF" id="PIRSF006060">
    <property type="entry name" value="AA_transporter"/>
    <property type="match status" value="1"/>
</dbReference>
<keyword evidence="6 8" id="KW-0472">Membrane</keyword>
<feature type="transmembrane region" description="Helical" evidence="8">
    <location>
        <begin position="378"/>
        <end position="399"/>
    </location>
</feature>
<feature type="transmembrane region" description="Helical" evidence="8">
    <location>
        <begin position="304"/>
        <end position="331"/>
    </location>
</feature>
<feature type="transmembrane region" description="Helical" evidence="8">
    <location>
        <begin position="146"/>
        <end position="164"/>
    </location>
</feature>
<feature type="transmembrane region" description="Helical" evidence="8">
    <location>
        <begin position="255"/>
        <end position="276"/>
    </location>
</feature>
<feature type="transmembrane region" description="Helical" evidence="8">
    <location>
        <begin position="176"/>
        <end position="200"/>
    </location>
</feature>
<evidence type="ECO:0000256" key="7">
    <source>
        <dbReference type="SAM" id="MobiDB-lite"/>
    </source>
</evidence>
<gene>
    <name evidence="10" type="ORF">SAMN05443507_11433</name>
</gene>
<comment type="subcellular location">
    <subcellularLocation>
        <location evidence="1">Membrane</location>
        <topology evidence="1">Multi-pass membrane protein</topology>
    </subcellularLocation>
</comment>
<evidence type="ECO:0000259" key="9">
    <source>
        <dbReference type="Pfam" id="PF00324"/>
    </source>
</evidence>
<evidence type="ECO:0000313" key="11">
    <source>
        <dbReference type="Proteomes" id="UP000184016"/>
    </source>
</evidence>
<feature type="transmembrane region" description="Helical" evidence="8">
    <location>
        <begin position="419"/>
        <end position="441"/>
    </location>
</feature>
<evidence type="ECO:0000256" key="8">
    <source>
        <dbReference type="SAM" id="Phobius"/>
    </source>
</evidence>
<keyword evidence="11" id="KW-1185">Reference proteome</keyword>
<keyword evidence="5 8" id="KW-1133">Transmembrane helix</keyword>
<dbReference type="Gene3D" id="1.20.1740.10">
    <property type="entry name" value="Amino acid/polyamine transporter I"/>
    <property type="match status" value="1"/>
</dbReference>
<dbReference type="InterPro" id="IPR004841">
    <property type="entry name" value="AA-permease/SLC12A_dom"/>
</dbReference>
<name>A0A1M6SN25_9BACL</name>
<keyword evidence="3 8" id="KW-0812">Transmembrane</keyword>
<dbReference type="GO" id="GO:0016020">
    <property type="term" value="C:membrane"/>
    <property type="evidence" value="ECO:0007669"/>
    <property type="project" value="UniProtKB-SubCell"/>
</dbReference>
<dbReference type="RefSeq" id="WP_083574250.1">
    <property type="nucleotide sequence ID" value="NZ_FRAF01000014.1"/>
</dbReference>
<protein>
    <submittedName>
        <fullName evidence="10">Amino acid/polyamine/organocation transporter, APC superfamily</fullName>
    </submittedName>
</protein>
<evidence type="ECO:0000256" key="5">
    <source>
        <dbReference type="ARBA" id="ARBA00022989"/>
    </source>
</evidence>
<dbReference type="OrthoDB" id="9780162at2"/>
<dbReference type="GO" id="GO:0006865">
    <property type="term" value="P:amino acid transport"/>
    <property type="evidence" value="ECO:0007669"/>
    <property type="project" value="UniProtKB-KW"/>
</dbReference>
<keyword evidence="2" id="KW-0813">Transport</keyword>
<sequence>MQSSGGKRASWRPIISNTPSLHHHHDVKPEKAPGVPMLTLIGIGGIIGAGFFLGCGVPIRLAGPSVLIAFLIGGILTAQVTGALTSIAVKEPEEGSFKVYADRYLGSYAGYLQGWIYYLTSVLTIASEAVAMAVFTHIWLPHIAEWLTASIYSIIILIINAFGVRNFDRVESFMSVVKIAALVGFILFAVLLISGLLTGMPHPAAFLSSSETFFTHGFTGLMQSMLIVVFAYAGIGVFATAAVKTPRGRDVELSAILTILILTVLYIMAVGFVIWFEPTQSVNTSISPFVLTLQRHGTIWLADIFNAAILIASFSVMAGAVFSSMQILYSLGETNEAPRFVKIQNQRGVQYGALLATAIGIALSLILAYALPSNVYQFLISASSFMTFFYWFVMLLTFISWRSRLRSASQSFQVSKLAFGAPVSSYVCLALIVALTIYALFQPSQRIAFYAFAAIYLLLTIAYWFVRKKIQKSAGS</sequence>
<evidence type="ECO:0000256" key="4">
    <source>
        <dbReference type="ARBA" id="ARBA00022970"/>
    </source>
</evidence>
<feature type="transmembrane region" description="Helical" evidence="8">
    <location>
        <begin position="65"/>
        <end position="89"/>
    </location>
</feature>
<dbReference type="Proteomes" id="UP000184016">
    <property type="component" value="Unassembled WGS sequence"/>
</dbReference>
<dbReference type="PANTHER" id="PTHR43495">
    <property type="entry name" value="GABA PERMEASE"/>
    <property type="match status" value="1"/>
</dbReference>
<dbReference type="EMBL" id="FRAF01000014">
    <property type="protein sequence ID" value="SHK46050.1"/>
    <property type="molecule type" value="Genomic_DNA"/>
</dbReference>
<evidence type="ECO:0000256" key="2">
    <source>
        <dbReference type="ARBA" id="ARBA00022448"/>
    </source>
</evidence>
<feature type="transmembrane region" description="Helical" evidence="8">
    <location>
        <begin position="351"/>
        <end position="372"/>
    </location>
</feature>
<feature type="region of interest" description="Disordered" evidence="7">
    <location>
        <begin position="1"/>
        <end position="28"/>
    </location>
</feature>
<reference evidence="11" key="1">
    <citation type="submission" date="2016-11" db="EMBL/GenBank/DDBJ databases">
        <authorList>
            <person name="Varghese N."/>
            <person name="Submissions S."/>
        </authorList>
    </citation>
    <scope>NUCLEOTIDE SEQUENCE [LARGE SCALE GENOMIC DNA]</scope>
    <source>
        <strain evidence="11">USBA-503</strain>
    </source>
</reference>
<dbReference type="STRING" id="1830138.SAMN05443507_11433"/>
<feature type="transmembrane region" description="Helical" evidence="8">
    <location>
        <begin position="220"/>
        <end position="243"/>
    </location>
</feature>
<feature type="domain" description="Amino acid permease/ SLC12A" evidence="9">
    <location>
        <begin position="38"/>
        <end position="468"/>
    </location>
</feature>
<evidence type="ECO:0000256" key="3">
    <source>
        <dbReference type="ARBA" id="ARBA00022692"/>
    </source>
</evidence>
<organism evidence="10 11">
    <name type="scientific">Alicyclobacillus tolerans</name>
    <dbReference type="NCBI Taxonomy" id="90970"/>
    <lineage>
        <taxon>Bacteria</taxon>
        <taxon>Bacillati</taxon>
        <taxon>Bacillota</taxon>
        <taxon>Bacilli</taxon>
        <taxon>Bacillales</taxon>
        <taxon>Alicyclobacillaceae</taxon>
        <taxon>Alicyclobacillus</taxon>
    </lineage>
</organism>
<evidence type="ECO:0000256" key="1">
    <source>
        <dbReference type="ARBA" id="ARBA00004141"/>
    </source>
</evidence>
<feature type="transmembrane region" description="Helical" evidence="8">
    <location>
        <begin position="115"/>
        <end position="140"/>
    </location>
</feature>
<feature type="transmembrane region" description="Helical" evidence="8">
    <location>
        <begin position="447"/>
        <end position="466"/>
    </location>
</feature>
<dbReference type="Pfam" id="PF00324">
    <property type="entry name" value="AA_permease"/>
    <property type="match status" value="1"/>
</dbReference>
<proteinExistence type="predicted"/>
<dbReference type="AlphaFoldDB" id="A0A1M6SN25"/>
<accession>A0A1M6SN25</accession>
<keyword evidence="4" id="KW-0029">Amino-acid transport</keyword>
<evidence type="ECO:0000256" key="6">
    <source>
        <dbReference type="ARBA" id="ARBA00023136"/>
    </source>
</evidence>
<feature type="transmembrane region" description="Helical" evidence="8">
    <location>
        <begin position="38"/>
        <end position="59"/>
    </location>
</feature>
<dbReference type="PANTHER" id="PTHR43495:SF5">
    <property type="entry name" value="GAMMA-AMINOBUTYRIC ACID PERMEASE"/>
    <property type="match status" value="1"/>
</dbReference>
<evidence type="ECO:0000313" key="10">
    <source>
        <dbReference type="EMBL" id="SHK46050.1"/>
    </source>
</evidence>
<dbReference type="GO" id="GO:0055085">
    <property type="term" value="P:transmembrane transport"/>
    <property type="evidence" value="ECO:0007669"/>
    <property type="project" value="InterPro"/>
</dbReference>